<accession>A0A2Z7BWI0</accession>
<keyword evidence="2" id="KW-1185">Reference proteome</keyword>
<organism evidence="1 2">
    <name type="scientific">Dorcoceras hygrometricum</name>
    <dbReference type="NCBI Taxonomy" id="472368"/>
    <lineage>
        <taxon>Eukaryota</taxon>
        <taxon>Viridiplantae</taxon>
        <taxon>Streptophyta</taxon>
        <taxon>Embryophyta</taxon>
        <taxon>Tracheophyta</taxon>
        <taxon>Spermatophyta</taxon>
        <taxon>Magnoliopsida</taxon>
        <taxon>eudicotyledons</taxon>
        <taxon>Gunneridae</taxon>
        <taxon>Pentapetalae</taxon>
        <taxon>asterids</taxon>
        <taxon>lamiids</taxon>
        <taxon>Lamiales</taxon>
        <taxon>Gesneriaceae</taxon>
        <taxon>Didymocarpoideae</taxon>
        <taxon>Trichosporeae</taxon>
        <taxon>Loxocarpinae</taxon>
        <taxon>Dorcoceras</taxon>
    </lineage>
</organism>
<dbReference type="AlphaFoldDB" id="A0A2Z7BWI0"/>
<dbReference type="Proteomes" id="UP000250235">
    <property type="component" value="Unassembled WGS sequence"/>
</dbReference>
<proteinExistence type="predicted"/>
<evidence type="ECO:0000313" key="2">
    <source>
        <dbReference type="Proteomes" id="UP000250235"/>
    </source>
</evidence>
<sequence length="136" mass="15082">MLPLIAPICDRVTSNSCTLTSRNFLPLNLDEERSASARRPAGELSNGDVSSNVSNQQEATVQTSSWYLKLAIAKRCRLNKSIRQRFAFALKIQQMACAIIKNQHIATISCCKIPTGALLKDNQQVLYNDIKTVSLE</sequence>
<dbReference type="EMBL" id="KV003896">
    <property type="protein sequence ID" value="KZV36415.1"/>
    <property type="molecule type" value="Genomic_DNA"/>
</dbReference>
<reference evidence="1 2" key="1">
    <citation type="journal article" date="2015" name="Proc. Natl. Acad. Sci. U.S.A.">
        <title>The resurrection genome of Boea hygrometrica: A blueprint for survival of dehydration.</title>
        <authorList>
            <person name="Xiao L."/>
            <person name="Yang G."/>
            <person name="Zhang L."/>
            <person name="Yang X."/>
            <person name="Zhao S."/>
            <person name="Ji Z."/>
            <person name="Zhou Q."/>
            <person name="Hu M."/>
            <person name="Wang Y."/>
            <person name="Chen M."/>
            <person name="Xu Y."/>
            <person name="Jin H."/>
            <person name="Xiao X."/>
            <person name="Hu G."/>
            <person name="Bao F."/>
            <person name="Hu Y."/>
            <person name="Wan P."/>
            <person name="Li L."/>
            <person name="Deng X."/>
            <person name="Kuang T."/>
            <person name="Xiang C."/>
            <person name="Zhu J.K."/>
            <person name="Oliver M.J."/>
            <person name="He Y."/>
        </authorList>
    </citation>
    <scope>NUCLEOTIDE SEQUENCE [LARGE SCALE GENOMIC DNA]</scope>
    <source>
        <strain evidence="2">cv. XS01</strain>
    </source>
</reference>
<gene>
    <name evidence="1" type="ORF">F511_22888</name>
</gene>
<evidence type="ECO:0000313" key="1">
    <source>
        <dbReference type="EMBL" id="KZV36415.1"/>
    </source>
</evidence>
<protein>
    <submittedName>
        <fullName evidence="1">Uncharacterized protein</fullName>
    </submittedName>
</protein>
<name>A0A2Z7BWI0_9LAMI</name>